<name>A0A7W3Y1A1_9ACTN</name>
<keyword evidence="5 7" id="KW-0862">Zinc</keyword>
<feature type="binding site" evidence="7">
    <location>
        <position position="261"/>
    </location>
    <ligand>
        <name>Zn(2+)</name>
        <dbReference type="ChEBI" id="CHEBI:29105"/>
        <label>2</label>
    </ligand>
</feature>
<feature type="region of interest" description="Disordered" evidence="8">
    <location>
        <begin position="1"/>
        <end position="52"/>
    </location>
</feature>
<dbReference type="PROSITE" id="PS00731">
    <property type="entry name" value="AP_NUCLEASE_F2_3"/>
    <property type="match status" value="1"/>
</dbReference>
<keyword evidence="7" id="KW-0540">Nuclease</keyword>
<dbReference type="PROSITE" id="PS00730">
    <property type="entry name" value="AP_NUCLEASE_F2_2"/>
    <property type="match status" value="1"/>
</dbReference>
<dbReference type="HAMAP" id="MF_00152">
    <property type="entry name" value="Nfo"/>
    <property type="match status" value="1"/>
</dbReference>
<dbReference type="SUPFAM" id="SSF51658">
    <property type="entry name" value="Xylose isomerase-like"/>
    <property type="match status" value="1"/>
</dbReference>
<feature type="binding site" evidence="7">
    <location>
        <position position="306"/>
    </location>
    <ligand>
        <name>Zn(2+)</name>
        <dbReference type="ChEBI" id="CHEBI:29105"/>
        <label>2</label>
    </ligand>
</feature>
<proteinExistence type="inferred from homology"/>
<evidence type="ECO:0000259" key="9">
    <source>
        <dbReference type="Pfam" id="PF01261"/>
    </source>
</evidence>
<keyword evidence="4 7" id="KW-0378">Hydrolase</keyword>
<dbReference type="GO" id="GO:0003906">
    <property type="term" value="F:DNA-(apurinic or apyrimidinic site) endonuclease activity"/>
    <property type="evidence" value="ECO:0007669"/>
    <property type="project" value="TreeGrafter"/>
</dbReference>
<dbReference type="InterPro" id="IPR013022">
    <property type="entry name" value="Xyl_isomerase-like_TIM-brl"/>
</dbReference>
<dbReference type="AlphaFoldDB" id="A0A7W3Y1A1"/>
<dbReference type="Pfam" id="PF01261">
    <property type="entry name" value="AP_endonuc_2"/>
    <property type="match status" value="1"/>
</dbReference>
<feature type="binding site" evidence="7">
    <location>
        <position position="224"/>
    </location>
    <ligand>
        <name>Zn(2+)</name>
        <dbReference type="ChEBI" id="CHEBI:29105"/>
        <label>2</label>
    </ligand>
</feature>
<feature type="region of interest" description="Disordered" evidence="8">
    <location>
        <begin position="322"/>
        <end position="362"/>
    </location>
</feature>
<dbReference type="CDD" id="cd00019">
    <property type="entry name" value="AP2Ec"/>
    <property type="match status" value="1"/>
</dbReference>
<keyword evidence="6 7" id="KW-0234">DNA repair</keyword>
<organism evidence="10 11">
    <name type="scientific">Streptomyces alkaliphilus</name>
    <dbReference type="NCBI Taxonomy" id="1472722"/>
    <lineage>
        <taxon>Bacteria</taxon>
        <taxon>Bacillati</taxon>
        <taxon>Actinomycetota</taxon>
        <taxon>Actinomycetes</taxon>
        <taxon>Kitasatosporales</taxon>
        <taxon>Streptomycetaceae</taxon>
        <taxon>Streptomyces</taxon>
    </lineage>
</organism>
<protein>
    <recommendedName>
        <fullName evidence="7">Probable endonuclease 4</fullName>
        <ecNumber evidence="7">3.1.21.2</ecNumber>
    </recommendedName>
    <alternativeName>
        <fullName evidence="7">Endodeoxyribonuclease IV</fullName>
    </alternativeName>
    <alternativeName>
        <fullName evidence="7">Endonuclease IV</fullName>
    </alternativeName>
</protein>
<feature type="compositionally biased region" description="Low complexity" evidence="8">
    <location>
        <begin position="342"/>
        <end position="362"/>
    </location>
</feature>
<keyword evidence="11" id="KW-1185">Reference proteome</keyword>
<dbReference type="EC" id="3.1.21.2" evidence="7"/>
<evidence type="ECO:0000256" key="7">
    <source>
        <dbReference type="HAMAP-Rule" id="MF_00152"/>
    </source>
</evidence>
<dbReference type="GO" id="GO:0006284">
    <property type="term" value="P:base-excision repair"/>
    <property type="evidence" value="ECO:0007669"/>
    <property type="project" value="TreeGrafter"/>
</dbReference>
<keyword evidence="7" id="KW-0255">Endonuclease</keyword>
<dbReference type="InterPro" id="IPR036237">
    <property type="entry name" value="Xyl_isomerase-like_sf"/>
</dbReference>
<dbReference type="GO" id="GO:0008081">
    <property type="term" value="F:phosphoric diester hydrolase activity"/>
    <property type="evidence" value="ECO:0007669"/>
    <property type="project" value="TreeGrafter"/>
</dbReference>
<evidence type="ECO:0000256" key="4">
    <source>
        <dbReference type="ARBA" id="ARBA00022801"/>
    </source>
</evidence>
<dbReference type="PANTHER" id="PTHR21445">
    <property type="entry name" value="ENDONUCLEASE IV ENDODEOXYRIBONUCLEASE IV"/>
    <property type="match status" value="1"/>
</dbReference>
<dbReference type="PROSITE" id="PS00729">
    <property type="entry name" value="AP_NUCLEASE_F2_1"/>
    <property type="match status" value="1"/>
</dbReference>
<feature type="binding site" evidence="7">
    <location>
        <position position="227"/>
    </location>
    <ligand>
        <name>Zn(2+)</name>
        <dbReference type="ChEBI" id="CHEBI:29105"/>
        <label>3</label>
    </ligand>
</feature>
<feature type="domain" description="Xylose isomerase-like TIM barrel" evidence="9">
    <location>
        <begin position="62"/>
        <end position="323"/>
    </location>
</feature>
<dbReference type="Proteomes" id="UP000538929">
    <property type="component" value="Unassembled WGS sequence"/>
</dbReference>
<feature type="binding site" evidence="7">
    <location>
        <position position="110"/>
    </location>
    <ligand>
        <name>Zn(2+)</name>
        <dbReference type="ChEBI" id="CHEBI:29105"/>
        <label>1</label>
    </ligand>
</feature>
<accession>A0A7W3Y1A1</accession>
<comment type="cofactor">
    <cofactor evidence="7">
        <name>Zn(2+)</name>
        <dbReference type="ChEBI" id="CHEBI:29105"/>
    </cofactor>
    <text evidence="7">Binds 3 Zn(2+) ions.</text>
</comment>
<evidence type="ECO:0000256" key="8">
    <source>
        <dbReference type="SAM" id="MobiDB-lite"/>
    </source>
</evidence>
<sequence>MISSPPPATSGEGGAPAVVPPSTATGDAPVDARPADPGDPARRRNPLGGHVPVAGGLARTGLAYARRMGAEAVQVFVANPRGWATPTGDPAQDEEFRAGCAAEGLAVFVHAPYLINPASHDGTTGERSVVSLRHSLRRGAAIGTLGVVVHTGSATGGRDRATGLAAVRERLLPLLEEEPGGPDGPMLLLEPTAGQGSSVCSLVEELGPYLAALDHHPRVGVCLDTCHVFAAGHDLDRPGGVGRMLAALEEAVGPGRLRLIHANDSAAPRGSRRDRHARIGRGHIGDPAFAELLAHPATEGVPLVIETPGGPEGHAGDVARLREMRAGRMPAPVPREEHPPRRTGGSRSTSRPASRPADGTGG</sequence>
<evidence type="ECO:0000256" key="5">
    <source>
        <dbReference type="ARBA" id="ARBA00022833"/>
    </source>
</evidence>
<feature type="binding site" evidence="7">
    <location>
        <position position="190"/>
    </location>
    <ligand>
        <name>Zn(2+)</name>
        <dbReference type="ChEBI" id="CHEBI:29105"/>
        <label>2</label>
    </ligand>
</feature>
<evidence type="ECO:0000256" key="6">
    <source>
        <dbReference type="ARBA" id="ARBA00023204"/>
    </source>
</evidence>
<evidence type="ECO:0000256" key="1">
    <source>
        <dbReference type="ARBA" id="ARBA00005340"/>
    </source>
</evidence>
<reference evidence="11" key="1">
    <citation type="submission" date="2019-10" db="EMBL/GenBank/DDBJ databases">
        <title>Streptomyces sp. nov., a novel actinobacterium isolated from alkaline environment.</title>
        <authorList>
            <person name="Golinska P."/>
        </authorList>
    </citation>
    <scope>NUCLEOTIDE SEQUENCE [LARGE SCALE GENOMIC DNA]</scope>
    <source>
        <strain evidence="11">DSM 42118</strain>
    </source>
</reference>
<feature type="binding site" evidence="7">
    <location>
        <position position="274"/>
    </location>
    <ligand>
        <name>Zn(2+)</name>
        <dbReference type="ChEBI" id="CHEBI:29105"/>
        <label>3</label>
    </ligand>
</feature>
<feature type="compositionally biased region" description="Basic and acidic residues" evidence="8">
    <location>
        <begin position="33"/>
        <end position="42"/>
    </location>
</feature>
<keyword evidence="3 7" id="KW-0227">DNA damage</keyword>
<dbReference type="PROSITE" id="PS51432">
    <property type="entry name" value="AP_NUCLEASE_F2_4"/>
    <property type="match status" value="1"/>
</dbReference>
<comment type="catalytic activity">
    <reaction evidence="7">
        <text>Endonucleolytic cleavage to 5'-phosphooligonucleotide end-products.</text>
        <dbReference type="EC" id="3.1.21.2"/>
    </reaction>
</comment>
<comment type="similarity">
    <text evidence="1 7">Belongs to the AP endonuclease 2 family.</text>
</comment>
<dbReference type="InterPro" id="IPR001719">
    <property type="entry name" value="AP_endonuc_2"/>
</dbReference>
<evidence type="ECO:0000313" key="10">
    <source>
        <dbReference type="EMBL" id="MBB0244303.1"/>
    </source>
</evidence>
<dbReference type="InterPro" id="IPR018246">
    <property type="entry name" value="AP_endonuc_F2_Zn_BS"/>
</dbReference>
<dbReference type="GO" id="GO:0003677">
    <property type="term" value="F:DNA binding"/>
    <property type="evidence" value="ECO:0007669"/>
    <property type="project" value="InterPro"/>
</dbReference>
<evidence type="ECO:0000256" key="2">
    <source>
        <dbReference type="ARBA" id="ARBA00022723"/>
    </source>
</evidence>
<comment type="caution">
    <text evidence="10">The sequence shown here is derived from an EMBL/GenBank/DDBJ whole genome shotgun (WGS) entry which is preliminary data.</text>
</comment>
<dbReference type="GO" id="GO:0008833">
    <property type="term" value="F:deoxyribonuclease IV (phage-T4-induced) activity"/>
    <property type="evidence" value="ECO:0007669"/>
    <property type="project" value="UniProtKB-UniRule"/>
</dbReference>
<gene>
    <name evidence="7" type="primary">nfo</name>
    <name evidence="10" type="ORF">FNQ90_09340</name>
</gene>
<evidence type="ECO:0000256" key="3">
    <source>
        <dbReference type="ARBA" id="ARBA00022763"/>
    </source>
</evidence>
<feature type="binding site" evidence="7">
    <location>
        <position position="150"/>
    </location>
    <ligand>
        <name>Zn(2+)</name>
        <dbReference type="ChEBI" id="CHEBI:29105"/>
        <label>1</label>
    </ligand>
</feature>
<evidence type="ECO:0000313" key="11">
    <source>
        <dbReference type="Proteomes" id="UP000538929"/>
    </source>
</evidence>
<dbReference type="SMART" id="SM00518">
    <property type="entry name" value="AP2Ec"/>
    <property type="match status" value="1"/>
</dbReference>
<feature type="binding site" evidence="7">
    <location>
        <position position="190"/>
    </location>
    <ligand>
        <name>Zn(2+)</name>
        <dbReference type="ChEBI" id="CHEBI:29105"/>
        <label>1</label>
    </ligand>
</feature>
<dbReference type="NCBIfam" id="TIGR00587">
    <property type="entry name" value="nfo"/>
    <property type="match status" value="1"/>
</dbReference>
<feature type="binding site" evidence="7">
    <location>
        <position position="276"/>
    </location>
    <ligand>
        <name>Zn(2+)</name>
        <dbReference type="ChEBI" id="CHEBI:29105"/>
        <label>3</label>
    </ligand>
</feature>
<dbReference type="Gene3D" id="3.20.20.150">
    <property type="entry name" value="Divalent-metal-dependent TIM barrel enzymes"/>
    <property type="match status" value="1"/>
</dbReference>
<dbReference type="GO" id="GO:0008270">
    <property type="term" value="F:zinc ion binding"/>
    <property type="evidence" value="ECO:0007669"/>
    <property type="project" value="UniProtKB-UniRule"/>
</dbReference>
<dbReference type="EMBL" id="VKHT01000211">
    <property type="protein sequence ID" value="MBB0244303.1"/>
    <property type="molecule type" value="Genomic_DNA"/>
</dbReference>
<comment type="function">
    <text evidence="7">Endonuclease IV plays a role in DNA repair. It cleaves phosphodiester bonds at apurinic or apyrimidinic (AP) sites, generating a 3'-hydroxyl group and a 5'-terminal sugar phosphate.</text>
</comment>
<dbReference type="PANTHER" id="PTHR21445:SF0">
    <property type="entry name" value="APURINIC-APYRIMIDINIC ENDONUCLEASE"/>
    <property type="match status" value="1"/>
</dbReference>
<keyword evidence="2 7" id="KW-0479">Metal-binding</keyword>